<evidence type="ECO:0000259" key="2">
    <source>
        <dbReference type="Pfam" id="PF00248"/>
    </source>
</evidence>
<evidence type="ECO:0000313" key="3">
    <source>
        <dbReference type="EMBL" id="KAG6379666.1"/>
    </source>
</evidence>
<comment type="caution">
    <text evidence="3">The sequence shown here is derived from an EMBL/GenBank/DDBJ whole genome shotgun (WGS) entry which is preliminary data.</text>
</comment>
<reference evidence="3" key="1">
    <citation type="submission" date="2021-03" db="EMBL/GenBank/DDBJ databases">
        <title>Evolutionary innovations through gain and loss of genes in the ectomycorrhizal Boletales.</title>
        <authorList>
            <person name="Wu G."/>
            <person name="Miyauchi S."/>
            <person name="Morin E."/>
            <person name="Yang Z.-L."/>
            <person name="Xu J."/>
            <person name="Martin F.M."/>
        </authorList>
    </citation>
    <scope>NUCLEOTIDE SEQUENCE</scope>
    <source>
        <strain evidence="3">BR01</strain>
    </source>
</reference>
<dbReference type="PANTHER" id="PTHR43364:SF4">
    <property type="entry name" value="NAD(P)-LINKED OXIDOREDUCTASE SUPERFAMILY PROTEIN"/>
    <property type="match status" value="1"/>
</dbReference>
<dbReference type="InterPro" id="IPR023210">
    <property type="entry name" value="NADP_OxRdtase_dom"/>
</dbReference>
<dbReference type="InterPro" id="IPR036812">
    <property type="entry name" value="NAD(P)_OxRdtase_dom_sf"/>
</dbReference>
<proteinExistence type="predicted"/>
<evidence type="ECO:0000256" key="1">
    <source>
        <dbReference type="ARBA" id="ARBA00023002"/>
    </source>
</evidence>
<dbReference type="PANTHER" id="PTHR43364">
    <property type="entry name" value="NADH-SPECIFIC METHYLGLYOXAL REDUCTASE-RELATED"/>
    <property type="match status" value="1"/>
</dbReference>
<dbReference type="AlphaFoldDB" id="A0A8I3ABV6"/>
<gene>
    <name evidence="3" type="ORF">JVT61DRAFT_10186</name>
</gene>
<protein>
    <submittedName>
        <fullName evidence="3">NADP-dependent oxidoreductase domain-containing protein</fullName>
    </submittedName>
</protein>
<dbReference type="OrthoDB" id="2310150at2759"/>
<sequence length="183" mass="20333">MGKYLTQIAEIVGIADHHGWVKPTVYEGKYNAIERTVEDELLPCLRHFGIKFYAYSPLAGGVLAGNILNEEDMAAREGGRWDPQACRFALAIRSQYAPMLPAVRELKEALDGHGLGLAEASYRWLQHHSVLHQDDAVILAATSVKHMEMNMKDCEGGPLSEGIVELFDRTWLRVKASAAHYAS</sequence>
<accession>A0A8I3ABV6</accession>
<dbReference type="GO" id="GO:0016491">
    <property type="term" value="F:oxidoreductase activity"/>
    <property type="evidence" value="ECO:0007669"/>
    <property type="project" value="UniProtKB-KW"/>
</dbReference>
<keyword evidence="4" id="KW-1185">Reference proteome</keyword>
<organism evidence="3 4">
    <name type="scientific">Boletus reticuloceps</name>
    <dbReference type="NCBI Taxonomy" id="495285"/>
    <lineage>
        <taxon>Eukaryota</taxon>
        <taxon>Fungi</taxon>
        <taxon>Dikarya</taxon>
        <taxon>Basidiomycota</taxon>
        <taxon>Agaricomycotina</taxon>
        <taxon>Agaricomycetes</taxon>
        <taxon>Agaricomycetidae</taxon>
        <taxon>Boletales</taxon>
        <taxon>Boletineae</taxon>
        <taxon>Boletaceae</taxon>
        <taxon>Boletoideae</taxon>
        <taxon>Boletus</taxon>
    </lineage>
</organism>
<keyword evidence="1" id="KW-0560">Oxidoreductase</keyword>
<name>A0A8I3ABV6_9AGAM</name>
<evidence type="ECO:0000313" key="4">
    <source>
        <dbReference type="Proteomes" id="UP000683000"/>
    </source>
</evidence>
<dbReference type="InterPro" id="IPR050523">
    <property type="entry name" value="AKR_Detox_Biosynth"/>
</dbReference>
<dbReference type="Gene3D" id="3.20.20.100">
    <property type="entry name" value="NADP-dependent oxidoreductase domain"/>
    <property type="match status" value="1"/>
</dbReference>
<dbReference type="EMBL" id="JAGFBS010000004">
    <property type="protein sequence ID" value="KAG6379666.1"/>
    <property type="molecule type" value="Genomic_DNA"/>
</dbReference>
<dbReference type="SUPFAM" id="SSF51430">
    <property type="entry name" value="NAD(P)-linked oxidoreductase"/>
    <property type="match status" value="1"/>
</dbReference>
<dbReference type="Pfam" id="PF00248">
    <property type="entry name" value="Aldo_ket_red"/>
    <property type="match status" value="1"/>
</dbReference>
<feature type="domain" description="NADP-dependent oxidoreductase" evidence="2">
    <location>
        <begin position="10"/>
        <end position="165"/>
    </location>
</feature>
<dbReference type="Proteomes" id="UP000683000">
    <property type="component" value="Unassembled WGS sequence"/>
</dbReference>